<feature type="coiled-coil region" evidence="4">
    <location>
        <begin position="327"/>
        <end position="354"/>
    </location>
</feature>
<evidence type="ECO:0000313" key="6">
    <source>
        <dbReference type="EMBL" id="CAE0064169.1"/>
    </source>
</evidence>
<name>A0A7S3A9U4_9RHOD</name>
<dbReference type="PROSITE" id="PS50082">
    <property type="entry name" value="WD_REPEATS_2"/>
    <property type="match status" value="1"/>
</dbReference>
<dbReference type="SUPFAM" id="SSF50978">
    <property type="entry name" value="WD40 repeat-like"/>
    <property type="match status" value="1"/>
</dbReference>
<dbReference type="PANTHER" id="PTHR44006:SF1">
    <property type="entry name" value="U5 SMALL NUCLEAR RIBONUCLEOPROTEIN 40 KDA PROTEIN"/>
    <property type="match status" value="1"/>
</dbReference>
<gene>
    <name evidence="6" type="ORF">RMAR00112_LOCUS32241</name>
</gene>
<protein>
    <submittedName>
        <fullName evidence="6">Uncharacterized protein</fullName>
    </submittedName>
</protein>
<dbReference type="InterPro" id="IPR036322">
    <property type="entry name" value="WD40_repeat_dom_sf"/>
</dbReference>
<dbReference type="InterPro" id="IPR001680">
    <property type="entry name" value="WD40_rpt"/>
</dbReference>
<dbReference type="AlphaFoldDB" id="A0A7S3A9U4"/>
<dbReference type="GO" id="GO:0003723">
    <property type="term" value="F:RNA binding"/>
    <property type="evidence" value="ECO:0007669"/>
    <property type="project" value="TreeGrafter"/>
</dbReference>
<evidence type="ECO:0000256" key="5">
    <source>
        <dbReference type="SAM" id="MobiDB-lite"/>
    </source>
</evidence>
<dbReference type="SMART" id="SM00320">
    <property type="entry name" value="WD40"/>
    <property type="match status" value="3"/>
</dbReference>
<feature type="coiled-coil region" evidence="4">
    <location>
        <begin position="400"/>
        <end position="427"/>
    </location>
</feature>
<feature type="region of interest" description="Disordered" evidence="5">
    <location>
        <begin position="486"/>
        <end position="538"/>
    </location>
</feature>
<dbReference type="PANTHER" id="PTHR44006">
    <property type="entry name" value="U5 SMALL NUCLEAR RIBONUCLEOPROTEIN 40 KDA PROTEIN"/>
    <property type="match status" value="1"/>
</dbReference>
<feature type="repeat" description="WD" evidence="3">
    <location>
        <begin position="214"/>
        <end position="254"/>
    </location>
</feature>
<organism evidence="6">
    <name type="scientific">Rhodosorus marinus</name>
    <dbReference type="NCBI Taxonomy" id="101924"/>
    <lineage>
        <taxon>Eukaryota</taxon>
        <taxon>Rhodophyta</taxon>
        <taxon>Stylonematophyceae</taxon>
        <taxon>Stylonematales</taxon>
        <taxon>Stylonemataceae</taxon>
        <taxon>Rhodosorus</taxon>
    </lineage>
</organism>
<keyword evidence="1 3" id="KW-0853">WD repeat</keyword>
<dbReference type="Gene3D" id="2.130.10.10">
    <property type="entry name" value="YVTN repeat-like/Quinoprotein amine dehydrogenase"/>
    <property type="match status" value="2"/>
</dbReference>
<evidence type="ECO:0000256" key="3">
    <source>
        <dbReference type="PROSITE-ProRule" id="PRU00221"/>
    </source>
</evidence>
<dbReference type="Pfam" id="PF00400">
    <property type="entry name" value="WD40"/>
    <property type="match status" value="2"/>
</dbReference>
<accession>A0A7S3A9U4</accession>
<dbReference type="GO" id="GO:0071013">
    <property type="term" value="C:catalytic step 2 spliceosome"/>
    <property type="evidence" value="ECO:0007669"/>
    <property type="project" value="TreeGrafter"/>
</dbReference>
<evidence type="ECO:0000256" key="4">
    <source>
        <dbReference type="SAM" id="Coils"/>
    </source>
</evidence>
<dbReference type="InterPro" id="IPR015943">
    <property type="entry name" value="WD40/YVTN_repeat-like_dom_sf"/>
</dbReference>
<evidence type="ECO:0000256" key="2">
    <source>
        <dbReference type="ARBA" id="ARBA00022737"/>
    </source>
</evidence>
<keyword evidence="4" id="KW-0175">Coiled coil</keyword>
<evidence type="ECO:0000256" key="1">
    <source>
        <dbReference type="ARBA" id="ARBA00022574"/>
    </source>
</evidence>
<proteinExistence type="predicted"/>
<dbReference type="EMBL" id="HBHW01041831">
    <property type="protein sequence ID" value="CAE0064169.1"/>
    <property type="molecule type" value="Transcribed_RNA"/>
</dbReference>
<dbReference type="InterPro" id="IPR052234">
    <property type="entry name" value="U5_snRNP_Component"/>
</dbReference>
<keyword evidence="2" id="KW-0677">Repeat</keyword>
<feature type="compositionally biased region" description="Polar residues" evidence="5">
    <location>
        <begin position="528"/>
        <end position="538"/>
    </location>
</feature>
<sequence length="538" mass="58856">MQVTLKSENGRSGAIGLVEVQNRYLWILREAGVVAVSNVCEGDGEEELIVEEGKGALLIGGVEDGGSVFLVDEEGYLRCYNGVNRELLRSLKAHDGGVSCLEVTSSIVVTCGCVDGQVKVFDARDGSLLSSFSVDFEVTAVSTRSGSILLGTADGKVFRRSGVECKEIFAGGEGQPTTSSVTAICSNPFSNRVWIGLSSGHVVVFRKSKIIFSSRAHDGRVTAIQSAPNSLIVTAGSDGLVGVWKASRSSPRLLYNSAAGGKNITLASGEQANLHSRRVWIVSENATRAWNITVKLPKHQPTSHTEDQTDRIVKQLTDQIISKDSEVLELKRIAAGLQDELDELRSIARRREAEVWSARKISRRRCDRSMVAGGVGSSLVEEQGGEGGPQRELDLAIRMLHEMDINMRESEERFEQLCRQQAEQARELAVRNRAVQESRSVLTEEDCRNQVKEAEELLITWEKGAREIFNDRKRETNSVRQRLTAIEKAREPDSNPPGRTSAKKLPSSAEAIRAGLDVPVRRSPEEVSMSSANTHCKA</sequence>
<reference evidence="6" key="1">
    <citation type="submission" date="2021-01" db="EMBL/GenBank/DDBJ databases">
        <authorList>
            <person name="Corre E."/>
            <person name="Pelletier E."/>
            <person name="Niang G."/>
            <person name="Scheremetjew M."/>
            <person name="Finn R."/>
            <person name="Kale V."/>
            <person name="Holt S."/>
            <person name="Cochrane G."/>
            <person name="Meng A."/>
            <person name="Brown T."/>
            <person name="Cohen L."/>
        </authorList>
    </citation>
    <scope>NUCLEOTIDE SEQUENCE</scope>
    <source>
        <strain evidence="6">CCMP 769</strain>
    </source>
</reference>